<dbReference type="InterPro" id="IPR004117">
    <property type="entry name" value="7tm6_olfct_rcpt"/>
</dbReference>
<evidence type="ECO:0000256" key="3">
    <source>
        <dbReference type="ARBA" id="ARBA00022606"/>
    </source>
</evidence>
<comment type="similarity">
    <text evidence="10">Belongs to the insect chemoreceptor superfamily. Heteromeric odorant receptor channel (TC 1.A.69) family.</text>
</comment>
<keyword evidence="9 10" id="KW-0807">Transducer</keyword>
<keyword evidence="4 10" id="KW-0812">Transmembrane</keyword>
<keyword evidence="3 10" id="KW-0716">Sensory transduction</keyword>
<keyword evidence="5 10" id="KW-0552">Olfaction</keyword>
<evidence type="ECO:0000313" key="11">
    <source>
        <dbReference type="EMBL" id="KAF2885898.1"/>
    </source>
</evidence>
<feature type="transmembrane region" description="Helical" evidence="10">
    <location>
        <begin position="257"/>
        <end position="276"/>
    </location>
</feature>
<keyword evidence="8 10" id="KW-0675">Receptor</keyword>
<evidence type="ECO:0000256" key="9">
    <source>
        <dbReference type="ARBA" id="ARBA00023224"/>
    </source>
</evidence>
<comment type="caution">
    <text evidence="10">Lacks conserved residue(s) required for the propagation of feature annotation.</text>
</comment>
<keyword evidence="12" id="KW-1185">Reference proteome</keyword>
<organism evidence="11 12">
    <name type="scientific">Ignelater luminosus</name>
    <name type="common">Cucubano</name>
    <name type="synonym">Pyrophorus luminosus</name>
    <dbReference type="NCBI Taxonomy" id="2038154"/>
    <lineage>
        <taxon>Eukaryota</taxon>
        <taxon>Metazoa</taxon>
        <taxon>Ecdysozoa</taxon>
        <taxon>Arthropoda</taxon>
        <taxon>Hexapoda</taxon>
        <taxon>Insecta</taxon>
        <taxon>Pterygota</taxon>
        <taxon>Neoptera</taxon>
        <taxon>Endopterygota</taxon>
        <taxon>Coleoptera</taxon>
        <taxon>Polyphaga</taxon>
        <taxon>Elateriformia</taxon>
        <taxon>Elateroidea</taxon>
        <taxon>Elateridae</taxon>
        <taxon>Agrypninae</taxon>
        <taxon>Pyrophorini</taxon>
        <taxon>Ignelater</taxon>
    </lineage>
</organism>
<dbReference type="Pfam" id="PF02949">
    <property type="entry name" value="7tm_6"/>
    <property type="match status" value="2"/>
</dbReference>
<evidence type="ECO:0000256" key="5">
    <source>
        <dbReference type="ARBA" id="ARBA00022725"/>
    </source>
</evidence>
<evidence type="ECO:0000256" key="4">
    <source>
        <dbReference type="ARBA" id="ARBA00022692"/>
    </source>
</evidence>
<feature type="transmembrane region" description="Helical" evidence="10">
    <location>
        <begin position="31"/>
        <end position="53"/>
    </location>
</feature>
<dbReference type="GO" id="GO:0007165">
    <property type="term" value="P:signal transduction"/>
    <property type="evidence" value="ECO:0007669"/>
    <property type="project" value="UniProtKB-KW"/>
</dbReference>
<dbReference type="Proteomes" id="UP000801492">
    <property type="component" value="Unassembled WGS sequence"/>
</dbReference>
<evidence type="ECO:0000256" key="1">
    <source>
        <dbReference type="ARBA" id="ARBA00004651"/>
    </source>
</evidence>
<dbReference type="OrthoDB" id="6614360at2759"/>
<comment type="subcellular location">
    <subcellularLocation>
        <location evidence="1 10">Cell membrane</location>
        <topology evidence="1 10">Multi-pass membrane protein</topology>
    </subcellularLocation>
</comment>
<dbReference type="GO" id="GO:0005549">
    <property type="term" value="F:odorant binding"/>
    <property type="evidence" value="ECO:0007669"/>
    <property type="project" value="InterPro"/>
</dbReference>
<evidence type="ECO:0000256" key="7">
    <source>
        <dbReference type="ARBA" id="ARBA00023136"/>
    </source>
</evidence>
<evidence type="ECO:0000256" key="2">
    <source>
        <dbReference type="ARBA" id="ARBA00022475"/>
    </source>
</evidence>
<feature type="transmembrane region" description="Helical" evidence="10">
    <location>
        <begin position="65"/>
        <end position="84"/>
    </location>
</feature>
<proteinExistence type="inferred from homology"/>
<keyword evidence="7 10" id="KW-0472">Membrane</keyword>
<evidence type="ECO:0000256" key="8">
    <source>
        <dbReference type="ARBA" id="ARBA00023170"/>
    </source>
</evidence>
<keyword evidence="2" id="KW-1003">Cell membrane</keyword>
<feature type="transmembrane region" description="Helical" evidence="10">
    <location>
        <begin position="179"/>
        <end position="208"/>
    </location>
</feature>
<dbReference type="GO" id="GO:0004984">
    <property type="term" value="F:olfactory receptor activity"/>
    <property type="evidence" value="ECO:0007669"/>
    <property type="project" value="InterPro"/>
</dbReference>
<sequence length="376" mass="43194">MMSEFKFLKFQMWWLELLGLWSSEPRNFTKWLYTSALIFLQVIHMISCFTNLTKCNGKLNCYLENATYSTVYLAALYSVFICLARENQYKAAAAKLHEVVDQFDTYAYTNPAEKLSRKYAIGYTVYILAGIVQYETCPFFDYNGCLQRDNTDSALTCGLPTPGSFPFDSRKSPGYEAALVFQSVCCLLSTMVMVQQILFCLSITYHVIAQLKMLKDNLQQICNTKAEKRNLLRDSVKHHVAIIELCDQVTTPLNEFMLVHTLLMAVILTMFGFQIMRSLEVAESAYNIPWYDESLEFQRMIQLIIIRSQKPLVLRATVSELSFANFAKKGERKNVNDSKGAVNYYMENIWSLYITVDSTKLLLARIHVCILTTLGH</sequence>
<dbReference type="PANTHER" id="PTHR21137">
    <property type="entry name" value="ODORANT RECEPTOR"/>
    <property type="match status" value="1"/>
</dbReference>
<name>A0A8K0G513_IGNLU</name>
<accession>A0A8K0G513</accession>
<dbReference type="GO" id="GO:0005886">
    <property type="term" value="C:plasma membrane"/>
    <property type="evidence" value="ECO:0007669"/>
    <property type="project" value="UniProtKB-SubCell"/>
</dbReference>
<dbReference type="PANTHER" id="PTHR21137:SF35">
    <property type="entry name" value="ODORANT RECEPTOR 19A-RELATED"/>
    <property type="match status" value="1"/>
</dbReference>
<gene>
    <name evidence="11" type="ORF">ILUMI_20275</name>
</gene>
<keyword evidence="6 10" id="KW-1133">Transmembrane helix</keyword>
<protein>
    <recommendedName>
        <fullName evidence="10">Odorant receptor</fullName>
    </recommendedName>
</protein>
<evidence type="ECO:0000313" key="12">
    <source>
        <dbReference type="Proteomes" id="UP000801492"/>
    </source>
</evidence>
<comment type="caution">
    <text evidence="11">The sequence shown here is derived from an EMBL/GenBank/DDBJ whole genome shotgun (WGS) entry which is preliminary data.</text>
</comment>
<evidence type="ECO:0000256" key="10">
    <source>
        <dbReference type="RuleBase" id="RU351113"/>
    </source>
</evidence>
<evidence type="ECO:0000256" key="6">
    <source>
        <dbReference type="ARBA" id="ARBA00022989"/>
    </source>
</evidence>
<dbReference type="AlphaFoldDB" id="A0A8K0G513"/>
<dbReference type="EMBL" id="VTPC01089236">
    <property type="protein sequence ID" value="KAF2885898.1"/>
    <property type="molecule type" value="Genomic_DNA"/>
</dbReference>
<reference evidence="11" key="1">
    <citation type="submission" date="2019-08" db="EMBL/GenBank/DDBJ databases">
        <title>The genome of the North American firefly Photinus pyralis.</title>
        <authorList>
            <consortium name="Photinus pyralis genome working group"/>
            <person name="Fallon T.R."/>
            <person name="Sander Lower S.E."/>
            <person name="Weng J.-K."/>
        </authorList>
    </citation>
    <scope>NUCLEOTIDE SEQUENCE</scope>
    <source>
        <strain evidence="11">TRF0915ILg1</strain>
        <tissue evidence="11">Whole body</tissue>
    </source>
</reference>